<evidence type="ECO:0000313" key="2">
    <source>
        <dbReference type="Proteomes" id="UP000053780"/>
    </source>
</evidence>
<sequence>MFLFFLLTIYSTISIDYTNYKISKLTNSDFNDTKNTPNLIKVNFFDVTIPSKSDINTIFYPLEFIENYSDMNILDKFETKLSPGEINFLFINKFLENYKKENLLVSVRDYYDNNAVDELFKAFSFKNANVTFIPSSLSYIIEESASLNNNFSKLVINMLGNKTVFNLYNVDYVDNKLNMIKLIKTDTLDFISDNTIEKIIYKNIYSTLMSQSNYTEEIKTFSNVEDIKNQIKDNLRSQVNKYEHLECFGQKNDGSVVLFSNIMFDLSNIREEINLISKEIKQKMEEFYGNFVLDENNEPLIFNSTVIITTLGSELVKDFFNINNLLNIQLQNIVRGGLKYFKIYDKIEDSRVIKKEILEKSKGSEFLNELKTYREYQRLKNVEIDFDELNEQDLNNFKKRIYNTCRKRKFFNRV</sequence>
<protein>
    <submittedName>
        <fullName evidence="1">Uncharacterized protein</fullName>
    </submittedName>
</protein>
<name>T0L207_9MICR</name>
<dbReference type="Proteomes" id="UP000053780">
    <property type="component" value="Unassembled WGS sequence"/>
</dbReference>
<organism evidence="1 2">
    <name type="scientific">Vairimorpha apis BRL 01</name>
    <dbReference type="NCBI Taxonomy" id="1037528"/>
    <lineage>
        <taxon>Eukaryota</taxon>
        <taxon>Fungi</taxon>
        <taxon>Fungi incertae sedis</taxon>
        <taxon>Microsporidia</taxon>
        <taxon>Nosematidae</taxon>
        <taxon>Vairimorpha</taxon>
    </lineage>
</organism>
<accession>T0L207</accession>
<reference evidence="1 2" key="1">
    <citation type="journal article" date="2013" name="BMC Genomics">
        <title>Genome sequencing and comparative genomics of honey bee microsporidia, Nosema apis reveal novel insights into host-parasite interactions.</title>
        <authorList>
            <person name="Chen Yp."/>
            <person name="Pettis J.S."/>
            <person name="Zhao Y."/>
            <person name="Liu X."/>
            <person name="Tallon L.J."/>
            <person name="Sadzewicz L.D."/>
            <person name="Li R."/>
            <person name="Zheng H."/>
            <person name="Huang S."/>
            <person name="Zhang X."/>
            <person name="Hamilton M.C."/>
            <person name="Pernal S.F."/>
            <person name="Melathopoulos A.P."/>
            <person name="Yan X."/>
            <person name="Evans J.D."/>
        </authorList>
    </citation>
    <scope>NUCLEOTIDE SEQUENCE [LARGE SCALE GENOMIC DNA]</scope>
    <source>
        <strain evidence="1 2">BRL 01</strain>
    </source>
</reference>
<dbReference type="VEuPathDB" id="MicrosporidiaDB:NAPIS_ORF00869"/>
<dbReference type="HOGENOM" id="CLU_664100_0_0_1"/>
<dbReference type="AlphaFoldDB" id="T0L207"/>
<dbReference type="OrthoDB" id="10689569at2759"/>
<evidence type="ECO:0000313" key="1">
    <source>
        <dbReference type="EMBL" id="EQB61547.1"/>
    </source>
</evidence>
<proteinExistence type="predicted"/>
<dbReference type="EMBL" id="KE647125">
    <property type="protein sequence ID" value="EQB61547.1"/>
    <property type="molecule type" value="Genomic_DNA"/>
</dbReference>
<gene>
    <name evidence="1" type="ORF">NAPIS_ORF00869</name>
</gene>
<keyword evidence="2" id="KW-1185">Reference proteome</keyword>